<dbReference type="EMBL" id="JAVFWL010000004">
    <property type="protein sequence ID" value="KAK6748083.1"/>
    <property type="molecule type" value="Genomic_DNA"/>
</dbReference>
<proteinExistence type="predicted"/>
<evidence type="ECO:0000313" key="2">
    <source>
        <dbReference type="Proteomes" id="UP001303046"/>
    </source>
</evidence>
<name>A0ABR1DD18_NECAM</name>
<reference evidence="1 2" key="1">
    <citation type="submission" date="2023-08" db="EMBL/GenBank/DDBJ databases">
        <title>A Necator americanus chromosomal reference genome.</title>
        <authorList>
            <person name="Ilik V."/>
            <person name="Petrzelkova K.J."/>
            <person name="Pardy F."/>
            <person name="Fuh T."/>
            <person name="Niatou-Singa F.S."/>
            <person name="Gouil Q."/>
            <person name="Baker L."/>
            <person name="Ritchie M.E."/>
            <person name="Jex A.R."/>
            <person name="Gazzola D."/>
            <person name="Li H."/>
            <person name="Toshio Fujiwara R."/>
            <person name="Zhan B."/>
            <person name="Aroian R.V."/>
            <person name="Pafco B."/>
            <person name="Schwarz E.M."/>
        </authorList>
    </citation>
    <scope>NUCLEOTIDE SEQUENCE [LARGE SCALE GENOMIC DNA]</scope>
    <source>
        <strain evidence="1 2">Aroian</strain>
        <tissue evidence="1">Whole animal</tissue>
    </source>
</reference>
<organism evidence="1 2">
    <name type="scientific">Necator americanus</name>
    <name type="common">Human hookworm</name>
    <dbReference type="NCBI Taxonomy" id="51031"/>
    <lineage>
        <taxon>Eukaryota</taxon>
        <taxon>Metazoa</taxon>
        <taxon>Ecdysozoa</taxon>
        <taxon>Nematoda</taxon>
        <taxon>Chromadorea</taxon>
        <taxon>Rhabditida</taxon>
        <taxon>Rhabditina</taxon>
        <taxon>Rhabditomorpha</taxon>
        <taxon>Strongyloidea</taxon>
        <taxon>Ancylostomatidae</taxon>
        <taxon>Bunostominae</taxon>
        <taxon>Necator</taxon>
    </lineage>
</organism>
<evidence type="ECO:0000313" key="1">
    <source>
        <dbReference type="EMBL" id="KAK6748083.1"/>
    </source>
</evidence>
<comment type="caution">
    <text evidence="1">The sequence shown here is derived from an EMBL/GenBank/DDBJ whole genome shotgun (WGS) entry which is preliminary data.</text>
</comment>
<gene>
    <name evidence="1" type="primary">Necator_chrIV.g14274</name>
    <name evidence="1" type="ORF">RB195_000980</name>
</gene>
<dbReference type="Proteomes" id="UP001303046">
    <property type="component" value="Unassembled WGS sequence"/>
</dbReference>
<protein>
    <submittedName>
        <fullName evidence="1">Uncharacterized protein</fullName>
    </submittedName>
</protein>
<accession>A0ABR1DD18</accession>
<keyword evidence="2" id="KW-1185">Reference proteome</keyword>
<sequence length="96" mass="10960">MWISSKPRAGIKVDEQPIELVAEFCCLGYMLKNNGSYEKYIQQRCAKSTSAFNSLTKCLWANPNTNEVKLRLGNQGGRYPQIANFMTDTHRHIMAM</sequence>